<accession>A0ABR4LGU7</accession>
<evidence type="ECO:0000313" key="3">
    <source>
        <dbReference type="Proteomes" id="UP001610432"/>
    </source>
</evidence>
<dbReference type="RefSeq" id="XP_070882760.1">
    <property type="nucleotide sequence ID" value="XM_071033643.1"/>
</dbReference>
<protein>
    <submittedName>
        <fullName evidence="2">Uncharacterized protein</fullName>
    </submittedName>
</protein>
<keyword evidence="3" id="KW-1185">Reference proteome</keyword>
<name>A0ABR4LGU7_9EURO</name>
<feature type="compositionally biased region" description="Polar residues" evidence="1">
    <location>
        <begin position="1"/>
        <end position="45"/>
    </location>
</feature>
<gene>
    <name evidence="2" type="ORF">BJX67DRAFT_384311</name>
</gene>
<evidence type="ECO:0000313" key="2">
    <source>
        <dbReference type="EMBL" id="KAL2863781.1"/>
    </source>
</evidence>
<organism evidence="2 3">
    <name type="scientific">Aspergillus lucknowensis</name>
    <dbReference type="NCBI Taxonomy" id="176173"/>
    <lineage>
        <taxon>Eukaryota</taxon>
        <taxon>Fungi</taxon>
        <taxon>Dikarya</taxon>
        <taxon>Ascomycota</taxon>
        <taxon>Pezizomycotina</taxon>
        <taxon>Eurotiomycetes</taxon>
        <taxon>Eurotiomycetidae</taxon>
        <taxon>Eurotiales</taxon>
        <taxon>Aspergillaceae</taxon>
        <taxon>Aspergillus</taxon>
        <taxon>Aspergillus subgen. Nidulantes</taxon>
    </lineage>
</organism>
<feature type="region of interest" description="Disordered" evidence="1">
    <location>
        <begin position="1"/>
        <end position="77"/>
    </location>
</feature>
<sequence>MSSSGEDSSQMPNGTDNNLSEGNLNNVPDESSGSVDRFSQASSSDLPYFAHAGMGDRSDHMSQLSSQLDATDELLKN</sequence>
<reference evidence="2 3" key="1">
    <citation type="submission" date="2024-07" db="EMBL/GenBank/DDBJ databases">
        <title>Section-level genome sequencing and comparative genomics of Aspergillus sections Usti and Cavernicolus.</title>
        <authorList>
            <consortium name="Lawrence Berkeley National Laboratory"/>
            <person name="Nybo J.L."/>
            <person name="Vesth T.C."/>
            <person name="Theobald S."/>
            <person name="Frisvad J.C."/>
            <person name="Larsen T.O."/>
            <person name="Kjaerboelling I."/>
            <person name="Rothschild-Mancinelli K."/>
            <person name="Lyhne E.K."/>
            <person name="Kogle M.E."/>
            <person name="Barry K."/>
            <person name="Clum A."/>
            <person name="Na H."/>
            <person name="Ledsgaard L."/>
            <person name="Lin J."/>
            <person name="Lipzen A."/>
            <person name="Kuo A."/>
            <person name="Riley R."/>
            <person name="Mondo S."/>
            <person name="Labutti K."/>
            <person name="Haridas S."/>
            <person name="Pangalinan J."/>
            <person name="Salamov A.A."/>
            <person name="Simmons B.A."/>
            <person name="Magnuson J.K."/>
            <person name="Chen J."/>
            <person name="Drula E."/>
            <person name="Henrissat B."/>
            <person name="Wiebenga A."/>
            <person name="Lubbers R.J."/>
            <person name="Gomes A.C."/>
            <person name="Macurrencykelacurrency M.R."/>
            <person name="Stajich J."/>
            <person name="Grigoriev I.V."/>
            <person name="Mortensen U.H."/>
            <person name="De Vries R.P."/>
            <person name="Baker S.E."/>
            <person name="Andersen M.R."/>
        </authorList>
    </citation>
    <scope>NUCLEOTIDE SEQUENCE [LARGE SCALE GENOMIC DNA]</scope>
    <source>
        <strain evidence="2 3">CBS 449.75</strain>
    </source>
</reference>
<dbReference type="EMBL" id="JBFXLQ010000047">
    <property type="protein sequence ID" value="KAL2863781.1"/>
    <property type="molecule type" value="Genomic_DNA"/>
</dbReference>
<dbReference type="Proteomes" id="UP001610432">
    <property type="component" value="Unassembled WGS sequence"/>
</dbReference>
<dbReference type="GeneID" id="98148715"/>
<evidence type="ECO:0000256" key="1">
    <source>
        <dbReference type="SAM" id="MobiDB-lite"/>
    </source>
</evidence>
<comment type="caution">
    <text evidence="2">The sequence shown here is derived from an EMBL/GenBank/DDBJ whole genome shotgun (WGS) entry which is preliminary data.</text>
</comment>
<proteinExistence type="predicted"/>